<proteinExistence type="predicted"/>
<dbReference type="EMBL" id="MHRX01000047">
    <property type="protein sequence ID" value="OHA32402.1"/>
    <property type="molecule type" value="Genomic_DNA"/>
</dbReference>
<dbReference type="Pfam" id="PF04464">
    <property type="entry name" value="Glyphos_transf"/>
    <property type="match status" value="1"/>
</dbReference>
<evidence type="ECO:0000313" key="2">
    <source>
        <dbReference type="Proteomes" id="UP000176221"/>
    </source>
</evidence>
<dbReference type="STRING" id="1802319.A2928_00135"/>
<comment type="caution">
    <text evidence="1">The sequence shown here is derived from an EMBL/GenBank/DDBJ whole genome shotgun (WGS) entry which is preliminary data.</text>
</comment>
<evidence type="ECO:0000313" key="1">
    <source>
        <dbReference type="EMBL" id="OHA32402.1"/>
    </source>
</evidence>
<dbReference type="SUPFAM" id="SSF53756">
    <property type="entry name" value="UDP-Glycosyltransferase/glycogen phosphorylase"/>
    <property type="match status" value="1"/>
</dbReference>
<dbReference type="GO" id="GO:0047355">
    <property type="term" value="F:CDP-glycerol glycerophosphotransferase activity"/>
    <property type="evidence" value="ECO:0007669"/>
    <property type="project" value="InterPro"/>
</dbReference>
<dbReference type="InterPro" id="IPR007554">
    <property type="entry name" value="Glycerophosphate_synth"/>
</dbReference>
<dbReference type="AlphaFoldDB" id="A0A1G2NAT2"/>
<organism evidence="1 2">
    <name type="scientific">Candidatus Taylorbacteria bacterium RIFCSPLOWO2_01_FULL_45_15b</name>
    <dbReference type="NCBI Taxonomy" id="1802319"/>
    <lineage>
        <taxon>Bacteria</taxon>
        <taxon>Candidatus Tayloriibacteriota</taxon>
    </lineage>
</organism>
<evidence type="ECO:0008006" key="3">
    <source>
        <dbReference type="Google" id="ProtNLM"/>
    </source>
</evidence>
<sequence>MSYIFITSFHPLISRNILSTKVPYMLKNRGYSLVLLVPHKKLFFFKTHYGDLFHEIIPIHTTLTRRDAYMRYLSLALLNTETLNIKRKTEMKGRGTFLARFFSGKVGLALFRFLEHVIPEKSRADVEAAFDAFKPGICFSTDVQNELDVYVLKTARERRIRTVGMVRSWDNLTSKGLIREIPAKLAVWNEIIKMEASQYSAIPGSRIMVIGIPHYDGYKEIAFGPKEDFLHSVGASVRKKIALFIPIGDRYLNPNTVDEDTLLLLDRILPEHFILFVRLPPGDSVKNIESKSFGSRVYIERPVTDFKTLKNTEINPDSDRRLAETVYHSDIIITGPSTMVIDSAYFNKPMILEGFCDDQSEYYKSIIRYYDYDNFIPVIESRAVRFPKNIDDLKKIVLEYDRQPAIDSDYRKNLALLECGYLDGKSSERLANVICDM</sequence>
<dbReference type="Gene3D" id="3.40.50.12580">
    <property type="match status" value="1"/>
</dbReference>
<dbReference type="Proteomes" id="UP000176221">
    <property type="component" value="Unassembled WGS sequence"/>
</dbReference>
<name>A0A1G2NAT2_9BACT</name>
<accession>A0A1G2NAT2</accession>
<reference evidence="1 2" key="1">
    <citation type="journal article" date="2016" name="Nat. Commun.">
        <title>Thousands of microbial genomes shed light on interconnected biogeochemical processes in an aquifer system.</title>
        <authorList>
            <person name="Anantharaman K."/>
            <person name="Brown C.T."/>
            <person name="Hug L.A."/>
            <person name="Sharon I."/>
            <person name="Castelle C.J."/>
            <person name="Probst A.J."/>
            <person name="Thomas B.C."/>
            <person name="Singh A."/>
            <person name="Wilkins M.J."/>
            <person name="Karaoz U."/>
            <person name="Brodie E.L."/>
            <person name="Williams K.H."/>
            <person name="Hubbard S.S."/>
            <person name="Banfield J.F."/>
        </authorList>
    </citation>
    <scope>NUCLEOTIDE SEQUENCE [LARGE SCALE GENOMIC DNA]</scope>
</reference>
<gene>
    <name evidence="1" type="ORF">A2928_00135</name>
</gene>
<dbReference type="GO" id="GO:0016020">
    <property type="term" value="C:membrane"/>
    <property type="evidence" value="ECO:0007669"/>
    <property type="project" value="InterPro"/>
</dbReference>
<dbReference type="InterPro" id="IPR043148">
    <property type="entry name" value="TagF_C"/>
</dbReference>
<protein>
    <recommendedName>
        <fullName evidence="3">Lipid-A-disaccharide synthase</fullName>
    </recommendedName>
</protein>